<dbReference type="PANTHER" id="PTHR30399">
    <property type="entry name" value="UNCHARACTERIZED PROTEIN YGJP"/>
    <property type="match status" value="1"/>
</dbReference>
<keyword evidence="3" id="KW-1185">Reference proteome</keyword>
<gene>
    <name evidence="2" type="ORF">SAMN02745716_0376</name>
</gene>
<evidence type="ECO:0000313" key="3">
    <source>
        <dbReference type="Proteomes" id="UP000222056"/>
    </source>
</evidence>
<feature type="domain" description="YgjP-like metallopeptidase" evidence="1">
    <location>
        <begin position="28"/>
        <end position="148"/>
    </location>
</feature>
<protein>
    <recommendedName>
        <fullName evidence="1">YgjP-like metallopeptidase domain-containing protein</fullName>
    </recommendedName>
</protein>
<reference evidence="3" key="1">
    <citation type="submission" date="2016-10" db="EMBL/GenBank/DDBJ databases">
        <authorList>
            <person name="Varghese N."/>
            <person name="Submissions S."/>
        </authorList>
    </citation>
    <scope>NUCLEOTIDE SEQUENCE [LARGE SCALE GENOMIC DNA]</scope>
    <source>
        <strain evidence="3">ATCC 35263</strain>
    </source>
</reference>
<dbReference type="Pfam" id="PF01863">
    <property type="entry name" value="YgjP-like"/>
    <property type="match status" value="1"/>
</dbReference>
<dbReference type="AlphaFoldDB" id="A0A1H6FI54"/>
<proteinExistence type="predicted"/>
<dbReference type="STRING" id="29539.SAMN02745716_0376"/>
<dbReference type="PANTHER" id="PTHR30399:SF1">
    <property type="entry name" value="UTP PYROPHOSPHATASE"/>
    <property type="match status" value="1"/>
</dbReference>
<evidence type="ECO:0000259" key="1">
    <source>
        <dbReference type="Pfam" id="PF01863"/>
    </source>
</evidence>
<dbReference type="Gene3D" id="3.30.2010.10">
    <property type="entry name" value="Metalloproteases ('zincins'), catalytic domain"/>
    <property type="match status" value="1"/>
</dbReference>
<dbReference type="InterPro" id="IPR053136">
    <property type="entry name" value="UTP_pyrophosphatase-like"/>
</dbReference>
<dbReference type="CDD" id="cd07344">
    <property type="entry name" value="M48_yhfN_like"/>
    <property type="match status" value="1"/>
</dbReference>
<dbReference type="InterPro" id="IPR002725">
    <property type="entry name" value="YgjP-like_metallopeptidase"/>
</dbReference>
<sequence>MLGWAYVAGVARPVEARPGSTAVARDRGSAIVVCGPTRLRRAAALERWYRRAARARLGALLATEAERLGVRPARLTIRAQRTRWGSCSTSGTVSLNWRLLLAPVAVARYVVVHELCHLRVPNHSRAFWDALEQALPEWRAGHQWLRRHETQLLRYRTIDSVP</sequence>
<dbReference type="EMBL" id="FNWJ01000001">
    <property type="protein sequence ID" value="SEH10517.1"/>
    <property type="molecule type" value="Genomic_DNA"/>
</dbReference>
<organism evidence="2 3">
    <name type="scientific">Thermoleophilum album</name>
    <dbReference type="NCBI Taxonomy" id="29539"/>
    <lineage>
        <taxon>Bacteria</taxon>
        <taxon>Bacillati</taxon>
        <taxon>Actinomycetota</taxon>
        <taxon>Thermoleophilia</taxon>
        <taxon>Thermoleophilales</taxon>
        <taxon>Thermoleophilaceae</taxon>
        <taxon>Thermoleophilum</taxon>
    </lineage>
</organism>
<dbReference type="Proteomes" id="UP000222056">
    <property type="component" value="Unassembled WGS sequence"/>
</dbReference>
<accession>A0A1H6FI54</accession>
<evidence type="ECO:0000313" key="2">
    <source>
        <dbReference type="EMBL" id="SEH10517.1"/>
    </source>
</evidence>
<name>A0A1H6FI54_THEAL</name>